<evidence type="ECO:0000256" key="3">
    <source>
        <dbReference type="ARBA" id="ARBA00013109"/>
    </source>
</evidence>
<dbReference type="Pfam" id="PF02602">
    <property type="entry name" value="HEM4"/>
    <property type="match status" value="1"/>
</dbReference>
<dbReference type="PANTHER" id="PTHR38042">
    <property type="entry name" value="UROPORPHYRINOGEN-III SYNTHASE, CHLOROPLASTIC"/>
    <property type="match status" value="1"/>
</dbReference>
<dbReference type="Gene3D" id="3.40.50.10090">
    <property type="match status" value="2"/>
</dbReference>
<accession>A0A4V2ZXJ8</accession>
<evidence type="ECO:0000256" key="4">
    <source>
        <dbReference type="ARBA" id="ARBA00023239"/>
    </source>
</evidence>
<evidence type="ECO:0000256" key="1">
    <source>
        <dbReference type="ARBA" id="ARBA00004772"/>
    </source>
</evidence>
<evidence type="ECO:0000256" key="5">
    <source>
        <dbReference type="ARBA" id="ARBA00023244"/>
    </source>
</evidence>
<comment type="caution">
    <text evidence="11">The sequence shown here is derived from an EMBL/GenBank/DDBJ whole genome shotgun (WGS) entry which is preliminary data.</text>
</comment>
<dbReference type="CDD" id="cd06578">
    <property type="entry name" value="HemD"/>
    <property type="match status" value="1"/>
</dbReference>
<evidence type="ECO:0000256" key="8">
    <source>
        <dbReference type="ARBA" id="ARBA00048617"/>
    </source>
</evidence>
<comment type="pathway">
    <text evidence="1 9">Porphyrin-containing compound metabolism; protoporphyrin-IX biosynthesis; coproporphyrinogen-III from 5-aminolevulinate: step 3/4.</text>
</comment>
<evidence type="ECO:0000256" key="9">
    <source>
        <dbReference type="RuleBase" id="RU366031"/>
    </source>
</evidence>
<evidence type="ECO:0000256" key="2">
    <source>
        <dbReference type="ARBA" id="ARBA00008133"/>
    </source>
</evidence>
<dbReference type="AlphaFoldDB" id="A0A4V2ZXJ8"/>
<keyword evidence="5 9" id="KW-0627">Porphyrin biosynthesis</keyword>
<dbReference type="OrthoDB" id="9787650at2"/>
<dbReference type="SUPFAM" id="SSF69618">
    <property type="entry name" value="HemD-like"/>
    <property type="match status" value="1"/>
</dbReference>
<dbReference type="GO" id="GO:0004852">
    <property type="term" value="F:uroporphyrinogen-III synthase activity"/>
    <property type="evidence" value="ECO:0007669"/>
    <property type="project" value="UniProtKB-UniRule"/>
</dbReference>
<dbReference type="Proteomes" id="UP000295554">
    <property type="component" value="Unassembled WGS sequence"/>
</dbReference>
<dbReference type="EC" id="4.2.1.75" evidence="3 9"/>
<keyword evidence="12" id="KW-1185">Reference proteome</keyword>
<dbReference type="GO" id="GO:0006782">
    <property type="term" value="P:protoporphyrinogen IX biosynthetic process"/>
    <property type="evidence" value="ECO:0007669"/>
    <property type="project" value="UniProtKB-UniRule"/>
</dbReference>
<dbReference type="InterPro" id="IPR039793">
    <property type="entry name" value="UROS/Hem4"/>
</dbReference>
<dbReference type="InterPro" id="IPR003754">
    <property type="entry name" value="4pyrrol_synth_uPrphyn_synth"/>
</dbReference>
<dbReference type="UniPathway" id="UPA00251">
    <property type="reaction ID" value="UER00320"/>
</dbReference>
<evidence type="ECO:0000256" key="7">
    <source>
        <dbReference type="ARBA" id="ARBA00040167"/>
    </source>
</evidence>
<name>A0A4V2ZXJ8_9GAMM</name>
<evidence type="ECO:0000259" key="10">
    <source>
        <dbReference type="Pfam" id="PF02602"/>
    </source>
</evidence>
<dbReference type="RefSeq" id="WP_133209534.1">
    <property type="nucleotide sequence ID" value="NZ_SMSE01000001.1"/>
</dbReference>
<proteinExistence type="inferred from homology"/>
<gene>
    <name evidence="11" type="ORF">E2F43_03360</name>
</gene>
<protein>
    <recommendedName>
        <fullName evidence="7 9">Uroporphyrinogen-III synthase</fullName>
        <ecNumber evidence="3 9">4.2.1.75</ecNumber>
    </recommendedName>
</protein>
<feature type="domain" description="Tetrapyrrole biosynthesis uroporphyrinogen III synthase" evidence="10">
    <location>
        <begin position="20"/>
        <end position="245"/>
    </location>
</feature>
<evidence type="ECO:0000313" key="11">
    <source>
        <dbReference type="EMBL" id="TDG15285.1"/>
    </source>
</evidence>
<dbReference type="InterPro" id="IPR036108">
    <property type="entry name" value="4pyrrol_syn_uPrphyn_synt_sf"/>
</dbReference>
<reference evidence="11 12" key="1">
    <citation type="submission" date="2019-03" db="EMBL/GenBank/DDBJ databases">
        <title>Seongchinamella monodicae gen. nov., sp. nov., a novel member of the Gammaproteobacteria isolated from a tidal mudflat of beach.</title>
        <authorList>
            <person name="Yang H.G."/>
            <person name="Kang J.W."/>
            <person name="Lee S.D."/>
        </authorList>
    </citation>
    <scope>NUCLEOTIDE SEQUENCE [LARGE SCALE GENOMIC DNA]</scope>
    <source>
        <strain evidence="11 12">GH4-78</strain>
    </source>
</reference>
<dbReference type="GO" id="GO:0006780">
    <property type="term" value="P:uroporphyrinogen III biosynthetic process"/>
    <property type="evidence" value="ECO:0007669"/>
    <property type="project" value="UniProtKB-UniRule"/>
</dbReference>
<comment type="catalytic activity">
    <reaction evidence="8 9">
        <text>hydroxymethylbilane = uroporphyrinogen III + H2O</text>
        <dbReference type="Rhea" id="RHEA:18965"/>
        <dbReference type="ChEBI" id="CHEBI:15377"/>
        <dbReference type="ChEBI" id="CHEBI:57308"/>
        <dbReference type="ChEBI" id="CHEBI:57845"/>
        <dbReference type="EC" id="4.2.1.75"/>
    </reaction>
</comment>
<keyword evidence="4 9" id="KW-0456">Lyase</keyword>
<dbReference type="PANTHER" id="PTHR38042:SF1">
    <property type="entry name" value="UROPORPHYRINOGEN-III SYNTHASE, CHLOROPLASTIC"/>
    <property type="match status" value="1"/>
</dbReference>
<sequence length="254" mass="27516">MTTSVLVTRPAGQAGPLLDALAAAGFGPLHHCPMLVLEPVEQLAPAQRQHLLDLELYQHIIFISANAVRYGMERIDDYWPQLPTGIHWYAIGETTAQLLRERGLTPLSPGQDMNSEGLLSLPQLQSVDGQRVLIIKGRGGRATLRQSLEQRGARVDELACYCRSRPRLPPDELPKLLRDEAIDVVLVSSGEGLGNMLTLLSAQETTKFSDIGLIVPSPRVAALARQAGFSNVVTAANASDAAMVQALQQWQAGD</sequence>
<evidence type="ECO:0000313" key="12">
    <source>
        <dbReference type="Proteomes" id="UP000295554"/>
    </source>
</evidence>
<evidence type="ECO:0000256" key="6">
    <source>
        <dbReference type="ARBA" id="ARBA00037589"/>
    </source>
</evidence>
<organism evidence="11 12">
    <name type="scientific">Seongchinamella unica</name>
    <dbReference type="NCBI Taxonomy" id="2547392"/>
    <lineage>
        <taxon>Bacteria</taxon>
        <taxon>Pseudomonadati</taxon>
        <taxon>Pseudomonadota</taxon>
        <taxon>Gammaproteobacteria</taxon>
        <taxon>Cellvibrionales</taxon>
        <taxon>Halieaceae</taxon>
        <taxon>Seongchinamella</taxon>
    </lineage>
</organism>
<dbReference type="EMBL" id="SMSE01000001">
    <property type="protein sequence ID" value="TDG15285.1"/>
    <property type="molecule type" value="Genomic_DNA"/>
</dbReference>
<comment type="function">
    <text evidence="6 9">Catalyzes cyclization of the linear tetrapyrrole, hydroxymethylbilane, to the macrocyclic uroporphyrinogen III.</text>
</comment>
<comment type="similarity">
    <text evidence="2 9">Belongs to the uroporphyrinogen-III synthase family.</text>
</comment>